<dbReference type="GO" id="GO:0070286">
    <property type="term" value="P:axonemal dynein complex assembly"/>
    <property type="evidence" value="ECO:0007669"/>
    <property type="project" value="InterPro"/>
</dbReference>
<evidence type="ECO:0000256" key="1">
    <source>
        <dbReference type="ARBA" id="ARBA00010449"/>
    </source>
</evidence>
<comment type="caution">
    <text evidence="10">The sequence shown here is derived from an EMBL/GenBank/DDBJ whole genome shotgun (WGS) entry which is preliminary data.</text>
</comment>
<organism evidence="10 11">
    <name type="scientific">Aldrovandia affinis</name>
    <dbReference type="NCBI Taxonomy" id="143900"/>
    <lineage>
        <taxon>Eukaryota</taxon>
        <taxon>Metazoa</taxon>
        <taxon>Chordata</taxon>
        <taxon>Craniata</taxon>
        <taxon>Vertebrata</taxon>
        <taxon>Euteleostomi</taxon>
        <taxon>Actinopterygii</taxon>
        <taxon>Neopterygii</taxon>
        <taxon>Teleostei</taxon>
        <taxon>Notacanthiformes</taxon>
        <taxon>Halosauridae</taxon>
        <taxon>Aldrovandia</taxon>
    </lineage>
</organism>
<feature type="region of interest" description="Disordered" evidence="7">
    <location>
        <begin position="310"/>
        <end position="343"/>
    </location>
</feature>
<protein>
    <recommendedName>
        <fullName evidence="5">Dynein axonemal assembly factor 3</fullName>
    </recommendedName>
</protein>
<dbReference type="PANTHER" id="PTHR22118:SF14">
    <property type="entry name" value="DYNEIN AXONEMAL ASSEMBLY FACTOR 3"/>
    <property type="match status" value="1"/>
</dbReference>
<evidence type="ECO:0000259" key="8">
    <source>
        <dbReference type="Pfam" id="PF14737"/>
    </source>
</evidence>
<dbReference type="AlphaFoldDB" id="A0AAD7WKE9"/>
<name>A0AAD7WKE9_9TELE</name>
<sequence length="454" mass="51124">MCAGRTVEGAGCVTWWGFSPALDLLNAGSLKQHGKLNILLVGSGDPRHILKTITGLKDTDTLHVWVIENCMEVVARQLLLLSLALSPQHSMGLHEKTEVFLEVFGNSEIRSQTEQTLKQTASQLSLTVTDTLSTSANPCLDTTMLRFKDRDELDRIFKQWIHPPSSQPLSKLWDSRVRHHLGTRYDSRLGCFDWDLTMKLHQWGCAVIHKQQYVRWREKGVAFEMREGLYQTTNHSLLSTRVFNHRGDRVPIRGYWGDIVSSPYLSFGIETENKTLLQTNNGQHTKTAQDISYHNVQEMFQVLACRGHTPSISHQNTQEGQGQDPLANHRTSSPQPEANQKSPENELLCLDGVNVTFLPVDSLSKLPDKQRFSHLFSAIYCSASMAHHLGPSLRQVAAPDAVLVVELAKYLLDLSKEQVKGFSEKVDDIAREAGFESSNGERSDLYSTYTLQKE</sequence>
<feature type="compositionally biased region" description="Polar residues" evidence="7">
    <location>
        <begin position="329"/>
        <end position="342"/>
    </location>
</feature>
<dbReference type="EMBL" id="JAINUG010000080">
    <property type="protein sequence ID" value="KAJ8399945.1"/>
    <property type="molecule type" value="Genomic_DNA"/>
</dbReference>
<dbReference type="GO" id="GO:0044458">
    <property type="term" value="P:motile cilium assembly"/>
    <property type="evidence" value="ECO:0007669"/>
    <property type="project" value="TreeGrafter"/>
</dbReference>
<evidence type="ECO:0000313" key="11">
    <source>
        <dbReference type="Proteomes" id="UP001221898"/>
    </source>
</evidence>
<evidence type="ECO:0000256" key="7">
    <source>
        <dbReference type="SAM" id="MobiDB-lite"/>
    </source>
</evidence>
<dbReference type="PANTHER" id="PTHR22118">
    <property type="entry name" value="DYNEIN ASSEMBLY FACTOR 3, AXONEMAL"/>
    <property type="match status" value="1"/>
</dbReference>
<dbReference type="Pfam" id="PF14740">
    <property type="entry name" value="DUF4471"/>
    <property type="match status" value="1"/>
</dbReference>
<dbReference type="InterPro" id="IPR028235">
    <property type="entry name" value="DNAAF3_C"/>
</dbReference>
<keyword evidence="2" id="KW-0963">Cytoplasm</keyword>
<comment type="function">
    <text evidence="6">Required for the assembly of axonemal inner and outer dynein arms. Involved in preassembly of dyneins into complexes before their transport into cilia.</text>
</comment>
<keyword evidence="3" id="KW-0970">Cilium biogenesis/degradation</keyword>
<feature type="compositionally biased region" description="Polar residues" evidence="7">
    <location>
        <begin position="310"/>
        <end position="321"/>
    </location>
</feature>
<evidence type="ECO:0000256" key="3">
    <source>
        <dbReference type="ARBA" id="ARBA00022794"/>
    </source>
</evidence>
<reference evidence="10" key="1">
    <citation type="journal article" date="2023" name="Science">
        <title>Genome structures resolve the early diversification of teleost fishes.</title>
        <authorList>
            <person name="Parey E."/>
            <person name="Louis A."/>
            <person name="Montfort J."/>
            <person name="Bouchez O."/>
            <person name="Roques C."/>
            <person name="Iampietro C."/>
            <person name="Lluch J."/>
            <person name="Castinel A."/>
            <person name="Donnadieu C."/>
            <person name="Desvignes T."/>
            <person name="Floi Bucao C."/>
            <person name="Jouanno E."/>
            <person name="Wen M."/>
            <person name="Mejri S."/>
            <person name="Dirks R."/>
            <person name="Jansen H."/>
            <person name="Henkel C."/>
            <person name="Chen W.J."/>
            <person name="Zahm M."/>
            <person name="Cabau C."/>
            <person name="Klopp C."/>
            <person name="Thompson A.W."/>
            <person name="Robinson-Rechavi M."/>
            <person name="Braasch I."/>
            <person name="Lecointre G."/>
            <person name="Bobe J."/>
            <person name="Postlethwait J.H."/>
            <person name="Berthelot C."/>
            <person name="Roest Crollius H."/>
            <person name="Guiguen Y."/>
        </authorList>
    </citation>
    <scope>NUCLEOTIDE SEQUENCE</scope>
    <source>
        <strain evidence="10">NC1722</strain>
    </source>
</reference>
<dbReference type="GO" id="GO:0120293">
    <property type="term" value="C:dynein axonemal particle"/>
    <property type="evidence" value="ECO:0007669"/>
    <property type="project" value="UniProtKB-SubCell"/>
</dbReference>
<dbReference type="Pfam" id="PF14737">
    <property type="entry name" value="DUF4470"/>
    <property type="match status" value="1"/>
</dbReference>
<gene>
    <name evidence="10" type="ORF">AAFF_G00406750</name>
</gene>
<evidence type="ECO:0000256" key="4">
    <source>
        <dbReference type="ARBA" id="ARBA00024190"/>
    </source>
</evidence>
<keyword evidence="11" id="KW-1185">Reference proteome</keyword>
<proteinExistence type="inferred from homology"/>
<evidence type="ECO:0000256" key="5">
    <source>
        <dbReference type="ARBA" id="ARBA00024431"/>
    </source>
</evidence>
<dbReference type="Proteomes" id="UP001221898">
    <property type="component" value="Unassembled WGS sequence"/>
</dbReference>
<accession>A0AAD7WKE9</accession>
<evidence type="ECO:0000256" key="6">
    <source>
        <dbReference type="ARBA" id="ARBA00025165"/>
    </source>
</evidence>
<evidence type="ECO:0000313" key="10">
    <source>
        <dbReference type="EMBL" id="KAJ8399945.1"/>
    </source>
</evidence>
<feature type="domain" description="Dynein assembly factor 3 C-terminal" evidence="9">
    <location>
        <begin position="140"/>
        <end position="437"/>
    </location>
</feature>
<dbReference type="InterPro" id="IPR027974">
    <property type="entry name" value="DUF4470"/>
</dbReference>
<evidence type="ECO:0000259" key="9">
    <source>
        <dbReference type="Pfam" id="PF14740"/>
    </source>
</evidence>
<comment type="similarity">
    <text evidence="1">Belongs to the DNAAF3 family.</text>
</comment>
<dbReference type="InterPro" id="IPR039304">
    <property type="entry name" value="DNAAF3"/>
</dbReference>
<evidence type="ECO:0000256" key="2">
    <source>
        <dbReference type="ARBA" id="ARBA00022490"/>
    </source>
</evidence>
<feature type="domain" description="DUF4470" evidence="8">
    <location>
        <begin position="15"/>
        <end position="109"/>
    </location>
</feature>
<comment type="subcellular location">
    <subcellularLocation>
        <location evidence="4">Dynein axonemal particle</location>
    </subcellularLocation>
</comment>